<evidence type="ECO:0000259" key="8">
    <source>
        <dbReference type="Pfam" id="PF22571"/>
    </source>
</evidence>
<name>A0A383TZ83_9FLAO</name>
<feature type="transmembrane region" description="Helical" evidence="6">
    <location>
        <begin position="274"/>
        <end position="300"/>
    </location>
</feature>
<dbReference type="InterPro" id="IPR052027">
    <property type="entry name" value="PspC"/>
</dbReference>
<dbReference type="Proteomes" id="UP000262142">
    <property type="component" value="Unassembled WGS sequence"/>
</dbReference>
<keyword evidence="4 6" id="KW-1133">Transmembrane helix</keyword>
<proteinExistence type="predicted"/>
<dbReference type="OrthoDB" id="5772680at2"/>
<reference evidence="10 11" key="1">
    <citation type="submission" date="2018-09" db="EMBL/GenBank/DDBJ databases">
        <authorList>
            <consortium name="Pathogen Informatics"/>
        </authorList>
    </citation>
    <scope>NUCLEOTIDE SEQUENCE [LARGE SCALE GENOMIC DNA]</scope>
    <source>
        <strain evidence="10 11">OH-22767</strain>
    </source>
</reference>
<feature type="domain" description="Phage shock protein PspC N-terminal" evidence="7">
    <location>
        <begin position="106"/>
        <end position="171"/>
    </location>
</feature>
<sequence>MDKTHNISLGGFAFIIEENALFSLKKYLDEINLYLQNDTGKQEIINDIEYRMAEIFGEQLKNNRQVINLEDVNYIKKTLGEPSQFVLDGDESETKKLPNLFPLPSKKLYRDSTNKKLGGVAAGIAHYFSIDPTWVRIGLLCLPFLDFLFLGISTISLVLAYIILWIVIPEANTTAEKLEMYGDHVNVDSLRNFDRTATDSKKKLNTEDVIKRLLKLGLKIVIGLISLFLLAVSITLAVSAIALFIGGFTLFSTSFIGFSMSDFLPLVFDHDWEIWLFYPSLFLLISLPIIGLILVFIRIISSRFRIKKEVSYALVTLFFIALIGFSVISISTLRAFQRGASVTESIDIQTSPSEILIVENISPASSDEFEFSFDFSTLEFVPSLDSLARVEITKTAKGKNLALAKKHANFKSSVRTKPNKIQFKDKVSIYDFEKWRLQNEKVTIEIPEGQKIQFRNVSYLTAKHQYTPVENNTTYVFKNNRLYTEKEWKKNDAEFYSDTLQQDVPLEDEINKNDTYIPNDDVSFDSQWD</sequence>
<organism evidence="10 11">
    <name type="scientific">Candidatus Ornithobacterium hominis</name>
    <dbReference type="NCBI Taxonomy" id="2497989"/>
    <lineage>
        <taxon>Bacteria</taxon>
        <taxon>Pseudomonadati</taxon>
        <taxon>Bacteroidota</taxon>
        <taxon>Flavobacteriia</taxon>
        <taxon>Flavobacteriales</taxon>
        <taxon>Weeksellaceae</taxon>
        <taxon>Ornithobacterium</taxon>
    </lineage>
</organism>
<dbReference type="Pfam" id="PF22571">
    <property type="entry name" value="LiaI-LiaF-TM_PspC"/>
    <property type="match status" value="1"/>
</dbReference>
<dbReference type="InterPro" id="IPR054321">
    <property type="entry name" value="PspC-rel_TM"/>
</dbReference>
<feature type="domain" description="PspC-related transmembrane region" evidence="8">
    <location>
        <begin position="208"/>
        <end position="336"/>
    </location>
</feature>
<keyword evidence="2" id="KW-1003">Cell membrane</keyword>
<evidence type="ECO:0000256" key="4">
    <source>
        <dbReference type="ARBA" id="ARBA00022989"/>
    </source>
</evidence>
<evidence type="ECO:0000259" key="9">
    <source>
        <dbReference type="Pfam" id="PF22744"/>
    </source>
</evidence>
<evidence type="ECO:0000256" key="1">
    <source>
        <dbReference type="ARBA" id="ARBA00004162"/>
    </source>
</evidence>
<dbReference type="GO" id="GO:0005886">
    <property type="term" value="C:plasma membrane"/>
    <property type="evidence" value="ECO:0007669"/>
    <property type="project" value="UniProtKB-SubCell"/>
</dbReference>
<feature type="transmembrane region" description="Helical" evidence="6">
    <location>
        <begin position="312"/>
        <end position="336"/>
    </location>
</feature>
<evidence type="ECO:0000313" key="10">
    <source>
        <dbReference type="EMBL" id="SZD72306.1"/>
    </source>
</evidence>
<dbReference type="PANTHER" id="PTHR33885">
    <property type="entry name" value="PHAGE SHOCK PROTEIN C"/>
    <property type="match status" value="1"/>
</dbReference>
<evidence type="ECO:0000256" key="3">
    <source>
        <dbReference type="ARBA" id="ARBA00022692"/>
    </source>
</evidence>
<gene>
    <name evidence="10" type="ORF">SAMEA104719789_00746</name>
</gene>
<protein>
    <submittedName>
        <fullName evidence="10">DNA-binding transcriptional activator PspC</fullName>
    </submittedName>
</protein>
<feature type="domain" description="PspC-related ToastRack" evidence="9">
    <location>
        <begin position="377"/>
        <end position="468"/>
    </location>
</feature>
<keyword evidence="3 6" id="KW-0812">Transmembrane</keyword>
<feature type="transmembrane region" description="Helical" evidence="6">
    <location>
        <begin position="147"/>
        <end position="168"/>
    </location>
</feature>
<evidence type="ECO:0000256" key="5">
    <source>
        <dbReference type="ARBA" id="ARBA00023136"/>
    </source>
</evidence>
<keyword evidence="5 6" id="KW-0472">Membrane</keyword>
<dbReference type="AlphaFoldDB" id="A0A383TZ83"/>
<evidence type="ECO:0000256" key="6">
    <source>
        <dbReference type="SAM" id="Phobius"/>
    </source>
</evidence>
<dbReference type="Pfam" id="PF04024">
    <property type="entry name" value="PspC"/>
    <property type="match status" value="1"/>
</dbReference>
<dbReference type="EMBL" id="UNSC01000003">
    <property type="protein sequence ID" value="SZD72306.1"/>
    <property type="molecule type" value="Genomic_DNA"/>
</dbReference>
<comment type="subcellular location">
    <subcellularLocation>
        <location evidence="1">Cell membrane</location>
        <topology evidence="1">Single-pass membrane protein</topology>
    </subcellularLocation>
</comment>
<dbReference type="PANTHER" id="PTHR33885:SF3">
    <property type="entry name" value="PHAGE SHOCK PROTEIN C"/>
    <property type="match status" value="1"/>
</dbReference>
<evidence type="ECO:0000259" key="7">
    <source>
        <dbReference type="Pfam" id="PF04024"/>
    </source>
</evidence>
<dbReference type="GO" id="GO:0003677">
    <property type="term" value="F:DNA binding"/>
    <property type="evidence" value="ECO:0007669"/>
    <property type="project" value="UniProtKB-KW"/>
</dbReference>
<dbReference type="InterPro" id="IPR054319">
    <property type="entry name" value="PspC-rel_ToastRack"/>
</dbReference>
<dbReference type="RefSeq" id="WP_119059154.1">
    <property type="nucleotide sequence ID" value="NZ_UNSC01000003.1"/>
</dbReference>
<keyword evidence="11" id="KW-1185">Reference proteome</keyword>
<feature type="transmembrane region" description="Helical" evidence="6">
    <location>
        <begin position="221"/>
        <end position="254"/>
    </location>
</feature>
<dbReference type="InterPro" id="IPR007168">
    <property type="entry name" value="Phageshock_PspC_N"/>
</dbReference>
<evidence type="ECO:0000256" key="2">
    <source>
        <dbReference type="ARBA" id="ARBA00022475"/>
    </source>
</evidence>
<accession>A0A383TZ83</accession>
<keyword evidence="10" id="KW-0238">DNA-binding</keyword>
<evidence type="ECO:0000313" key="11">
    <source>
        <dbReference type="Proteomes" id="UP000262142"/>
    </source>
</evidence>
<dbReference type="Pfam" id="PF22744">
    <property type="entry name" value="Toast-rack_PspC-Cterm"/>
    <property type="match status" value="1"/>
</dbReference>